<accession>A0A8H4RQV5</accession>
<protein>
    <recommendedName>
        <fullName evidence="3">SnoaL-like domain-containing protein</fullName>
    </recommendedName>
</protein>
<dbReference type="SUPFAM" id="SSF54427">
    <property type="entry name" value="NTF2-like"/>
    <property type="match status" value="1"/>
</dbReference>
<evidence type="ECO:0000313" key="2">
    <source>
        <dbReference type="Proteomes" id="UP000566819"/>
    </source>
</evidence>
<dbReference type="Proteomes" id="UP000566819">
    <property type="component" value="Unassembled WGS sequence"/>
</dbReference>
<gene>
    <name evidence="1" type="ORF">G7Y89_g4453</name>
</gene>
<comment type="caution">
    <text evidence="1">The sequence shown here is derived from an EMBL/GenBank/DDBJ whole genome shotgun (WGS) entry which is preliminary data.</text>
</comment>
<reference evidence="1 2" key="1">
    <citation type="submission" date="2020-03" db="EMBL/GenBank/DDBJ databases">
        <title>Draft Genome Sequence of Cudoniella acicularis.</title>
        <authorList>
            <person name="Buettner E."/>
            <person name="Kellner H."/>
        </authorList>
    </citation>
    <scope>NUCLEOTIDE SEQUENCE [LARGE SCALE GENOMIC DNA]</scope>
    <source>
        <strain evidence="1 2">DSM 108380</strain>
    </source>
</reference>
<evidence type="ECO:0000313" key="1">
    <source>
        <dbReference type="EMBL" id="KAF4633663.1"/>
    </source>
</evidence>
<keyword evidence="2" id="KW-1185">Reference proteome</keyword>
<sequence length="175" mass="20378">MSSFSHHGPWDERSRQNPALNFIEKYQNIVDSLAFNFVSSTDFFAPFAIYHDTKGSVHVTGAHIWNWLSQQFSPFSHVRHETVTARVVIDEDGRDIVYGEMLTHFRLRGDDEEIVTPRFLVWTLGEAGKGQGMDGRQIYDCKVFWDTGVIGRYITERKKAERVKLEKIEAKRLRR</sequence>
<dbReference type="EMBL" id="JAAMPI010000242">
    <property type="protein sequence ID" value="KAF4633663.1"/>
    <property type="molecule type" value="Genomic_DNA"/>
</dbReference>
<dbReference type="OrthoDB" id="4971611at2759"/>
<dbReference type="InterPro" id="IPR032710">
    <property type="entry name" value="NTF2-like_dom_sf"/>
</dbReference>
<evidence type="ECO:0008006" key="3">
    <source>
        <dbReference type="Google" id="ProtNLM"/>
    </source>
</evidence>
<name>A0A8H4RQV5_9HELO</name>
<dbReference type="AlphaFoldDB" id="A0A8H4RQV5"/>
<proteinExistence type="predicted"/>
<organism evidence="1 2">
    <name type="scientific">Cudoniella acicularis</name>
    <dbReference type="NCBI Taxonomy" id="354080"/>
    <lineage>
        <taxon>Eukaryota</taxon>
        <taxon>Fungi</taxon>
        <taxon>Dikarya</taxon>
        <taxon>Ascomycota</taxon>
        <taxon>Pezizomycotina</taxon>
        <taxon>Leotiomycetes</taxon>
        <taxon>Helotiales</taxon>
        <taxon>Tricladiaceae</taxon>
        <taxon>Cudoniella</taxon>
    </lineage>
</organism>